<protein>
    <submittedName>
        <fullName evidence="9">Four-carbon acid sugar kinase family protein</fullName>
    </submittedName>
</protein>
<evidence type="ECO:0000256" key="3">
    <source>
        <dbReference type="ARBA" id="ARBA00022741"/>
    </source>
</evidence>
<accession>A0A9X3WEK6</accession>
<keyword evidence="3" id="KW-0547">Nucleotide-binding</keyword>
<dbReference type="InterPro" id="IPR037051">
    <property type="entry name" value="4-carb_acid_sugar_kinase_N_sf"/>
</dbReference>
<evidence type="ECO:0000256" key="2">
    <source>
        <dbReference type="ARBA" id="ARBA00022679"/>
    </source>
</evidence>
<evidence type="ECO:0000313" key="10">
    <source>
        <dbReference type="Proteomes" id="UP001145069"/>
    </source>
</evidence>
<dbReference type="Proteomes" id="UP001145069">
    <property type="component" value="Unassembled WGS sequence"/>
</dbReference>
<feature type="domain" description="Four-carbon acid sugar kinase nucleotide binding" evidence="8">
    <location>
        <begin position="249"/>
        <end position="417"/>
    </location>
</feature>
<dbReference type="Gene3D" id="3.40.980.20">
    <property type="entry name" value="Four-carbon acid sugar kinase, nucleotide binding domain"/>
    <property type="match status" value="1"/>
</dbReference>
<keyword evidence="4 9" id="KW-0418">Kinase</keyword>
<dbReference type="EMBL" id="JAMQKC010000010">
    <property type="protein sequence ID" value="MDC3417568.1"/>
    <property type="molecule type" value="Genomic_DNA"/>
</dbReference>
<proteinExistence type="inferred from homology"/>
<evidence type="ECO:0000313" key="9">
    <source>
        <dbReference type="EMBL" id="MDC3417568.1"/>
    </source>
</evidence>
<organism evidence="9 10">
    <name type="scientific">Aquibacillus salsiterrae</name>
    <dbReference type="NCBI Taxonomy" id="2950439"/>
    <lineage>
        <taxon>Bacteria</taxon>
        <taxon>Bacillati</taxon>
        <taxon>Bacillota</taxon>
        <taxon>Bacilli</taxon>
        <taxon>Bacillales</taxon>
        <taxon>Bacillaceae</taxon>
        <taxon>Aquibacillus</taxon>
    </lineage>
</organism>
<evidence type="ECO:0000259" key="7">
    <source>
        <dbReference type="Pfam" id="PF07005"/>
    </source>
</evidence>
<evidence type="ECO:0000256" key="5">
    <source>
        <dbReference type="ARBA" id="ARBA00022840"/>
    </source>
</evidence>
<dbReference type="GO" id="GO:0016301">
    <property type="term" value="F:kinase activity"/>
    <property type="evidence" value="ECO:0007669"/>
    <property type="project" value="UniProtKB-KW"/>
</dbReference>
<evidence type="ECO:0000256" key="1">
    <source>
        <dbReference type="ARBA" id="ARBA00005715"/>
    </source>
</evidence>
<dbReference type="Pfam" id="PF17042">
    <property type="entry name" value="NBD_C"/>
    <property type="match status" value="1"/>
</dbReference>
<dbReference type="SUPFAM" id="SSF142764">
    <property type="entry name" value="YgbK-like"/>
    <property type="match status" value="1"/>
</dbReference>
<keyword evidence="6" id="KW-0119">Carbohydrate metabolism</keyword>
<comment type="similarity">
    <text evidence="1">Belongs to the four-carbon acid sugar kinase family.</text>
</comment>
<keyword evidence="10" id="KW-1185">Reference proteome</keyword>
<dbReference type="AlphaFoldDB" id="A0A9X3WEK6"/>
<dbReference type="RefSeq" id="WP_272446638.1">
    <property type="nucleotide sequence ID" value="NZ_JAMQKC010000010.1"/>
</dbReference>
<dbReference type="InterPro" id="IPR042213">
    <property type="entry name" value="NBD_C_sf"/>
</dbReference>
<dbReference type="Gene3D" id="3.40.50.10840">
    <property type="entry name" value="Putative sugar-binding, N-terminal domain"/>
    <property type="match status" value="1"/>
</dbReference>
<keyword evidence="2" id="KW-0808">Transferase</keyword>
<evidence type="ECO:0000256" key="6">
    <source>
        <dbReference type="ARBA" id="ARBA00023277"/>
    </source>
</evidence>
<sequence length="429" mass="47485">MRIGMVADDLTGANDSGVQLSRYGLKTSVRFQTTNEDAMSDEAIVIDTDSRSIKKEDAYQRVLSAASYIKRNQFDIIYKKVDSTLRGNLGKELDAMYDEIKPELVILAPGYPKNGRKIVQGQMYLHDTPINETEIAKDPKCPVLDAYVPHVFQQQTDREIGLVHIDEIRSGYDAVKEKMDDYYKENTHYILFDSETEEDLKAVAEFVHQSSYNVVWLGSAGLANYLPEVYQLSGKEIDSKIIKNDLPVLLVAGSVSSVTRTQLTRFLEHPSVAGIELDSSMLIRAESSEKEVVLAKRKAIQAYEDGYHIAIFPTGDRHAIDQAQKIGQEIGLSNTDVSNLIVQRLGKLTNDLLSTLNFQGLILTGGDTAKQVCMSIGTTGIQLLDEIETGVPLGQLIGKYSLYSVTKAGAFGTKDTFIHAMKTLQGDEA</sequence>
<comment type="caution">
    <text evidence="9">The sequence shown here is derived from an EMBL/GenBank/DDBJ whole genome shotgun (WGS) entry which is preliminary data.</text>
</comment>
<name>A0A9X3WEK6_9BACI</name>
<feature type="domain" description="Four-carbon acid sugar kinase N-terminal" evidence="7">
    <location>
        <begin position="3"/>
        <end position="226"/>
    </location>
</feature>
<dbReference type="Pfam" id="PF07005">
    <property type="entry name" value="SBD_N"/>
    <property type="match status" value="1"/>
</dbReference>
<keyword evidence="5" id="KW-0067">ATP-binding</keyword>
<evidence type="ECO:0000259" key="8">
    <source>
        <dbReference type="Pfam" id="PF17042"/>
    </source>
</evidence>
<dbReference type="InterPro" id="IPR010737">
    <property type="entry name" value="4-carb_acid_sugar_kinase_N"/>
</dbReference>
<reference evidence="9" key="1">
    <citation type="submission" date="2022-06" db="EMBL/GenBank/DDBJ databases">
        <title>Aquibacillus sp. a new bacterium isolated from soil saline samples.</title>
        <authorList>
            <person name="Galisteo C."/>
            <person name="De La Haba R."/>
            <person name="Sanchez-Porro C."/>
            <person name="Ventosa A."/>
        </authorList>
    </citation>
    <scope>NUCLEOTIDE SEQUENCE</scope>
    <source>
        <strain evidence="9">3ASR75-54</strain>
    </source>
</reference>
<gene>
    <name evidence="9" type="ORF">NC799_11740</name>
</gene>
<dbReference type="InterPro" id="IPR031475">
    <property type="entry name" value="NBD_C"/>
</dbReference>
<dbReference type="GO" id="GO:0005524">
    <property type="term" value="F:ATP binding"/>
    <property type="evidence" value="ECO:0007669"/>
    <property type="project" value="UniProtKB-KW"/>
</dbReference>
<evidence type="ECO:0000256" key="4">
    <source>
        <dbReference type="ARBA" id="ARBA00022777"/>
    </source>
</evidence>